<accession>A0A1C6IPD8</accession>
<evidence type="ECO:0000259" key="3">
    <source>
        <dbReference type="Pfam" id="PF01156"/>
    </source>
</evidence>
<name>A0A1C6IPD8_9FIRM</name>
<evidence type="ECO:0000256" key="1">
    <source>
        <dbReference type="ARBA" id="ARBA00022801"/>
    </source>
</evidence>
<dbReference type="GO" id="GO:0045437">
    <property type="term" value="F:uridine nucleosidase activity"/>
    <property type="evidence" value="ECO:0007669"/>
    <property type="project" value="UniProtKB-ARBA"/>
</dbReference>
<dbReference type="EMBL" id="FMHG01000001">
    <property type="protein sequence ID" value="SCJ71205.1"/>
    <property type="molecule type" value="Genomic_DNA"/>
</dbReference>
<dbReference type="InterPro" id="IPR036452">
    <property type="entry name" value="Ribo_hydro-like"/>
</dbReference>
<organism evidence="4">
    <name type="scientific">uncultured Anaerotruncus sp</name>
    <dbReference type="NCBI Taxonomy" id="905011"/>
    <lineage>
        <taxon>Bacteria</taxon>
        <taxon>Bacillati</taxon>
        <taxon>Bacillota</taxon>
        <taxon>Clostridia</taxon>
        <taxon>Eubacteriales</taxon>
        <taxon>Oscillospiraceae</taxon>
        <taxon>Anaerotruncus</taxon>
        <taxon>environmental samples</taxon>
    </lineage>
</organism>
<dbReference type="Gene3D" id="3.90.245.10">
    <property type="entry name" value="Ribonucleoside hydrolase-like"/>
    <property type="match status" value="1"/>
</dbReference>
<dbReference type="PANTHER" id="PTHR12304">
    <property type="entry name" value="INOSINE-URIDINE PREFERRING NUCLEOSIDE HYDROLASE"/>
    <property type="match status" value="1"/>
</dbReference>
<dbReference type="InterPro" id="IPR015910">
    <property type="entry name" value="I/U_nuclsd_hydro_CS"/>
</dbReference>
<dbReference type="PANTHER" id="PTHR12304:SF4">
    <property type="entry name" value="URIDINE NUCLEOSIDASE"/>
    <property type="match status" value="1"/>
</dbReference>
<dbReference type="InterPro" id="IPR023186">
    <property type="entry name" value="IUNH"/>
</dbReference>
<feature type="domain" description="Inosine/uridine-preferring nucleoside hydrolase" evidence="3">
    <location>
        <begin position="4"/>
        <end position="315"/>
    </location>
</feature>
<reference evidence="4" key="1">
    <citation type="submission" date="2015-09" db="EMBL/GenBank/DDBJ databases">
        <authorList>
            <consortium name="Pathogen Informatics"/>
        </authorList>
    </citation>
    <scope>NUCLEOTIDE SEQUENCE</scope>
    <source>
        <strain evidence="4">2789STDY5834896</strain>
    </source>
</reference>
<dbReference type="SUPFAM" id="SSF53590">
    <property type="entry name" value="Nucleoside hydrolase"/>
    <property type="match status" value="1"/>
</dbReference>
<dbReference type="GO" id="GO:0005829">
    <property type="term" value="C:cytosol"/>
    <property type="evidence" value="ECO:0007669"/>
    <property type="project" value="TreeGrafter"/>
</dbReference>
<dbReference type="GO" id="GO:0008477">
    <property type="term" value="F:purine nucleosidase activity"/>
    <property type="evidence" value="ECO:0007669"/>
    <property type="project" value="TreeGrafter"/>
</dbReference>
<dbReference type="GO" id="GO:0006152">
    <property type="term" value="P:purine nucleoside catabolic process"/>
    <property type="evidence" value="ECO:0007669"/>
    <property type="project" value="TreeGrafter"/>
</dbReference>
<dbReference type="EC" id="3.2.2.8" evidence="4"/>
<evidence type="ECO:0000256" key="2">
    <source>
        <dbReference type="ARBA" id="ARBA00023295"/>
    </source>
</evidence>
<dbReference type="Pfam" id="PF01156">
    <property type="entry name" value="IU_nuc_hydro"/>
    <property type="match status" value="1"/>
</dbReference>
<dbReference type="AlphaFoldDB" id="A0A1C6IPD8"/>
<keyword evidence="1 4" id="KW-0378">Hydrolase</keyword>
<proteinExistence type="predicted"/>
<gene>
    <name evidence="4" type="primary">rihB_8</name>
    <name evidence="4" type="ORF">SAMEA3545359_01564</name>
</gene>
<protein>
    <submittedName>
        <fullName evidence="4">Pyrimidine-specific ribonucleoside hydrolase rihB</fullName>
        <ecNumber evidence="4">3.2.2.8</ecNumber>
    </submittedName>
</protein>
<evidence type="ECO:0000313" key="4">
    <source>
        <dbReference type="EMBL" id="SCJ71205.1"/>
    </source>
</evidence>
<keyword evidence="2 4" id="KW-0326">Glycosidase</keyword>
<sequence length="322" mass="34002">MKKIIIDTDTASDDAVALVMALREPALEVLAITAVAGNVTLDLATKNACLAATYADTYLPPIYAGAERPLVRALNTATNVHGEDGMGDMPAGFFKEPATEPQPQRAVDAIIDLIAGGDGDIELVTLGPLTNIALAILQAPEVMKKVPLITMMGGAAFAGNANPTAEFNIWVDAEAADVVFASGIPITMATIEACFGSAKFTPEEIEQLQRSQSEAARFCADCNRTLIDLNARLLGEPGLDLPDPTAIAILARPELIQGYFTGYARVETAGSALTDGMVVCDRRAPQTVQAMAKGSSLHRHNATVVYEIDGPAFKEYLLSLVL</sequence>
<dbReference type="InterPro" id="IPR001910">
    <property type="entry name" value="Inosine/uridine_hydrolase_dom"/>
</dbReference>
<dbReference type="PROSITE" id="PS01247">
    <property type="entry name" value="IUNH"/>
    <property type="match status" value="1"/>
</dbReference>